<feature type="transmembrane region" description="Helical" evidence="1">
    <location>
        <begin position="44"/>
        <end position="64"/>
    </location>
</feature>
<evidence type="ECO:0000313" key="2">
    <source>
        <dbReference type="EMBL" id="RAK20995.1"/>
    </source>
</evidence>
<organism evidence="2 3">
    <name type="scientific">Flavobacterium aquaticum</name>
    <dbReference type="NCBI Taxonomy" id="1236486"/>
    <lineage>
        <taxon>Bacteria</taxon>
        <taxon>Pseudomonadati</taxon>
        <taxon>Bacteroidota</taxon>
        <taxon>Flavobacteriia</taxon>
        <taxon>Flavobacteriales</taxon>
        <taxon>Flavobacteriaceae</taxon>
        <taxon>Flavobacterium</taxon>
    </lineage>
</organism>
<keyword evidence="3" id="KW-1185">Reference proteome</keyword>
<evidence type="ECO:0000313" key="3">
    <source>
        <dbReference type="Proteomes" id="UP000249620"/>
    </source>
</evidence>
<protein>
    <submittedName>
        <fullName evidence="2">Uncharacterized protein</fullName>
    </submittedName>
</protein>
<feature type="transmembrane region" description="Helical" evidence="1">
    <location>
        <begin position="12"/>
        <end position="32"/>
    </location>
</feature>
<dbReference type="AlphaFoldDB" id="A0A327YMS3"/>
<reference evidence="2 3" key="1">
    <citation type="submission" date="2018-06" db="EMBL/GenBank/DDBJ databases">
        <title>Genomic Encyclopedia of Type Strains, Phase III (KMG-III): the genomes of soil and plant-associated and newly described type strains.</title>
        <authorList>
            <person name="Whitman W."/>
        </authorList>
    </citation>
    <scope>NUCLEOTIDE SEQUENCE [LARGE SCALE GENOMIC DNA]</scope>
    <source>
        <strain evidence="2 3">CGMCC 1.12398</strain>
    </source>
</reference>
<dbReference type="Proteomes" id="UP000249620">
    <property type="component" value="Unassembled WGS sequence"/>
</dbReference>
<dbReference type="RefSeq" id="WP_111567387.1">
    <property type="nucleotide sequence ID" value="NZ_QLMI01000006.1"/>
</dbReference>
<name>A0A327YMS3_9FLAO</name>
<dbReference type="OrthoDB" id="1376579at2"/>
<comment type="caution">
    <text evidence="2">The sequence shown here is derived from an EMBL/GenBank/DDBJ whole genome shotgun (WGS) entry which is preliminary data.</text>
</comment>
<accession>A0A327YMS3</accession>
<evidence type="ECO:0000256" key="1">
    <source>
        <dbReference type="SAM" id="Phobius"/>
    </source>
</evidence>
<keyword evidence="1" id="KW-0472">Membrane</keyword>
<keyword evidence="1" id="KW-0812">Transmembrane</keyword>
<dbReference type="EMBL" id="QLMI01000006">
    <property type="protein sequence ID" value="RAK20995.1"/>
    <property type="molecule type" value="Genomic_DNA"/>
</dbReference>
<proteinExistence type="predicted"/>
<sequence>MKALEIGNLNGIFILIIIIMIGPPILLTLIGFGVKKSNPNAAKVLFILAAVYLLVGLGICGSLMI</sequence>
<gene>
    <name evidence="2" type="ORF">B0I03_106106</name>
</gene>
<keyword evidence="1" id="KW-1133">Transmembrane helix</keyword>